<feature type="domain" description="Response regulatory" evidence="2">
    <location>
        <begin position="2"/>
        <end position="117"/>
    </location>
</feature>
<accession>G9WF26</accession>
<dbReference type="STRING" id="336988.NT96_02650"/>
<dbReference type="PROSITE" id="PS50930">
    <property type="entry name" value="HTH_LYTTR"/>
    <property type="match status" value="1"/>
</dbReference>
<dbReference type="RefSeq" id="WP_007744960.1">
    <property type="nucleotide sequence ID" value="NZ_CM001398.1"/>
</dbReference>
<proteinExistence type="predicted"/>
<dbReference type="PANTHER" id="PTHR37299">
    <property type="entry name" value="TRANSCRIPTIONAL REGULATOR-RELATED"/>
    <property type="match status" value="1"/>
</dbReference>
<feature type="domain" description="HTH LytTR-type" evidence="3">
    <location>
        <begin position="125"/>
        <end position="223"/>
    </location>
</feature>
<dbReference type="SUPFAM" id="SSF52172">
    <property type="entry name" value="CheY-like"/>
    <property type="match status" value="1"/>
</dbReference>
<dbReference type="PATRIC" id="fig|1045004.4.peg.466"/>
<dbReference type="PROSITE" id="PS50110">
    <property type="entry name" value="RESPONSE_REGULATORY"/>
    <property type="match status" value="1"/>
</dbReference>
<feature type="modified residue" description="4-aspartylphosphate" evidence="1">
    <location>
        <position position="54"/>
    </location>
</feature>
<keyword evidence="5" id="KW-1185">Reference proteome</keyword>
<dbReference type="HOGENOM" id="CLU_000445_14_2_9"/>
<protein>
    <submittedName>
        <fullName evidence="4">Response regulator of the LytR/AlgR family</fullName>
    </submittedName>
</protein>
<reference evidence="4 5" key="1">
    <citation type="journal article" date="2012" name="PLoS ONE">
        <title>Functional divergence in the genus oenococcus as predicted by genome sequencing of the newly-described species, Oenococcus kitaharae.</title>
        <authorList>
            <person name="Borneman A.R."/>
            <person name="McCarthy J.M."/>
            <person name="Chambers P.J."/>
            <person name="Bartowsky E.J."/>
        </authorList>
    </citation>
    <scope>NUCLEOTIDE SEQUENCE [LARGE SCALE GENOMIC DNA]</scope>
    <source>
        <strain evidence="5">DSM17330</strain>
    </source>
</reference>
<dbReference type="Gene3D" id="3.40.50.2300">
    <property type="match status" value="1"/>
</dbReference>
<dbReference type="Proteomes" id="UP000004959">
    <property type="component" value="Chromosome"/>
</dbReference>
<evidence type="ECO:0000313" key="4">
    <source>
        <dbReference type="EMBL" id="EHN58586.1"/>
    </source>
</evidence>
<evidence type="ECO:0000313" key="5">
    <source>
        <dbReference type="Proteomes" id="UP000004959"/>
    </source>
</evidence>
<dbReference type="InterPro" id="IPR001789">
    <property type="entry name" value="Sig_transdc_resp-reg_receiver"/>
</dbReference>
<dbReference type="AlphaFoldDB" id="G9WF26"/>
<dbReference type="SMART" id="SM00850">
    <property type="entry name" value="LytTR"/>
    <property type="match status" value="1"/>
</dbReference>
<dbReference type="eggNOG" id="COG3279">
    <property type="taxonomic scope" value="Bacteria"/>
</dbReference>
<evidence type="ECO:0000259" key="2">
    <source>
        <dbReference type="PROSITE" id="PS50110"/>
    </source>
</evidence>
<keyword evidence="1" id="KW-0597">Phosphoprotein</keyword>
<dbReference type="InterPro" id="IPR007492">
    <property type="entry name" value="LytTR_DNA-bd_dom"/>
</dbReference>
<dbReference type="SMART" id="SM00448">
    <property type="entry name" value="REC"/>
    <property type="match status" value="1"/>
</dbReference>
<dbReference type="InterPro" id="IPR046947">
    <property type="entry name" value="LytR-like"/>
</dbReference>
<evidence type="ECO:0000256" key="1">
    <source>
        <dbReference type="PROSITE-ProRule" id="PRU00169"/>
    </source>
</evidence>
<dbReference type="EMBL" id="AFVZ01000001">
    <property type="protein sequence ID" value="EHN58586.1"/>
    <property type="molecule type" value="Genomic_DNA"/>
</dbReference>
<dbReference type="GO" id="GO:0000156">
    <property type="term" value="F:phosphorelay response regulator activity"/>
    <property type="evidence" value="ECO:0007669"/>
    <property type="project" value="InterPro"/>
</dbReference>
<name>G9WF26_9LACO</name>
<dbReference type="OrthoDB" id="3190595at2"/>
<comment type="caution">
    <text evidence="4">The sequence shown here is derived from an EMBL/GenBank/DDBJ whole genome shotgun (WGS) entry which is preliminary data.</text>
</comment>
<dbReference type="GO" id="GO:0003677">
    <property type="term" value="F:DNA binding"/>
    <property type="evidence" value="ECO:0007669"/>
    <property type="project" value="InterPro"/>
</dbReference>
<dbReference type="Pfam" id="PF04397">
    <property type="entry name" value="LytTR"/>
    <property type="match status" value="1"/>
</dbReference>
<evidence type="ECO:0000259" key="3">
    <source>
        <dbReference type="PROSITE" id="PS50930"/>
    </source>
</evidence>
<sequence>MLLAIIEDDERTRENNAELFAQASTTNFPVVVRSFSSAESYLFAAITPDLLVLDIRLTGADGMTLAKKIRQVDATVPLVFLSNYEEYVFEGYDVNALAYIMKPLTSGKVAHILHKVTKLKPPAGIVVKTDDGTRRINLFDLLAVEVLNHELLFHTQQGVIRSSGQLKDFSNLTKQGFVQVYRSVLVNLSFIRRLSPSLVDMADGTQYPLSRKQAAKVKQAFFTHYRKLADND</sequence>
<dbReference type="Gene3D" id="2.40.50.1020">
    <property type="entry name" value="LytTr DNA-binding domain"/>
    <property type="match status" value="1"/>
</dbReference>
<dbReference type="Pfam" id="PF00072">
    <property type="entry name" value="Response_reg"/>
    <property type="match status" value="1"/>
</dbReference>
<dbReference type="PANTHER" id="PTHR37299:SF1">
    <property type="entry name" value="STAGE 0 SPORULATION PROTEIN A HOMOLOG"/>
    <property type="match status" value="1"/>
</dbReference>
<gene>
    <name evidence="4" type="ORF">OKIT_0470</name>
</gene>
<dbReference type="InterPro" id="IPR011006">
    <property type="entry name" value="CheY-like_superfamily"/>
</dbReference>
<organism evidence="4 5">
    <name type="scientific">Oenococcus kitaharae DSM 17330</name>
    <dbReference type="NCBI Taxonomy" id="1045004"/>
    <lineage>
        <taxon>Bacteria</taxon>
        <taxon>Bacillati</taxon>
        <taxon>Bacillota</taxon>
        <taxon>Bacilli</taxon>
        <taxon>Lactobacillales</taxon>
        <taxon>Lactobacillaceae</taxon>
        <taxon>Oenococcus</taxon>
    </lineage>
</organism>